<comment type="function">
    <text evidence="6">RNaseP catalyzes the removal of the 5'-leader sequence from pre-tRNA to produce the mature 5'-terminus. It can also cleave other RNA substrates such as 4.5S RNA. The protein component plays an auxiliary but essential role in vivo by binding to the 5'-leader sequence and broadening the substrate specificity of the ribozyme.</text>
</comment>
<accession>A0ABU8ZKV0</accession>
<comment type="caution">
    <text evidence="8">The sequence shown here is derived from an EMBL/GenBank/DDBJ whole genome shotgun (WGS) entry which is preliminary data.</text>
</comment>
<reference evidence="8 9" key="1">
    <citation type="submission" date="2024-02" db="EMBL/GenBank/DDBJ databases">
        <title>Bifidobacterium honeyensis sp. nov., isolated from the comb honey.</title>
        <authorList>
            <person name="Liu W."/>
            <person name="Li Y."/>
        </authorList>
    </citation>
    <scope>NUCLEOTIDE SEQUENCE [LARGE SCALE GENOMIC DNA]</scope>
    <source>
        <strain evidence="8 9">IMAU50988</strain>
    </source>
</reference>
<dbReference type="RefSeq" id="WP_340468437.1">
    <property type="nucleotide sequence ID" value="NZ_JBANBB010000001.1"/>
</dbReference>
<evidence type="ECO:0000256" key="4">
    <source>
        <dbReference type="ARBA" id="ARBA00022801"/>
    </source>
</evidence>
<keyword evidence="2 6" id="KW-0540">Nuclease</keyword>
<evidence type="ECO:0000256" key="7">
    <source>
        <dbReference type="NCBIfam" id="TIGR00188"/>
    </source>
</evidence>
<keyword evidence="3 6" id="KW-0255">Endonuclease</keyword>
<dbReference type="Pfam" id="PF00825">
    <property type="entry name" value="Ribonuclease_P"/>
    <property type="match status" value="1"/>
</dbReference>
<keyword evidence="5 6" id="KW-0694">RNA-binding</keyword>
<dbReference type="Gene3D" id="3.30.230.10">
    <property type="match status" value="1"/>
</dbReference>
<dbReference type="InterPro" id="IPR000100">
    <property type="entry name" value="RNase_P"/>
</dbReference>
<protein>
    <recommendedName>
        <fullName evidence="6 7">Ribonuclease P protein component</fullName>
        <shortName evidence="6">RNase P protein</shortName>
        <shortName evidence="6">RNaseP protein</shortName>
        <ecNumber evidence="6 7">3.1.26.5</ecNumber>
    </recommendedName>
    <alternativeName>
        <fullName evidence="6">Protein C5</fullName>
    </alternativeName>
</protein>
<keyword evidence="1 6" id="KW-0819">tRNA processing</keyword>
<dbReference type="EC" id="3.1.26.5" evidence="6 7"/>
<evidence type="ECO:0000256" key="6">
    <source>
        <dbReference type="HAMAP-Rule" id="MF_00227"/>
    </source>
</evidence>
<name>A0ABU8ZKV0_9BIFI</name>
<dbReference type="SUPFAM" id="SSF54211">
    <property type="entry name" value="Ribosomal protein S5 domain 2-like"/>
    <property type="match status" value="1"/>
</dbReference>
<dbReference type="GO" id="GO:0004526">
    <property type="term" value="F:ribonuclease P activity"/>
    <property type="evidence" value="ECO:0007669"/>
    <property type="project" value="UniProtKB-EC"/>
</dbReference>
<evidence type="ECO:0000256" key="2">
    <source>
        <dbReference type="ARBA" id="ARBA00022722"/>
    </source>
</evidence>
<dbReference type="PANTHER" id="PTHR33992">
    <property type="entry name" value="RIBONUCLEASE P PROTEIN COMPONENT"/>
    <property type="match status" value="1"/>
</dbReference>
<organism evidence="8 9">
    <name type="scientific">Bifidobacterium favimelis</name>
    <dbReference type="NCBI Taxonomy" id="3122979"/>
    <lineage>
        <taxon>Bacteria</taxon>
        <taxon>Bacillati</taxon>
        <taxon>Actinomycetota</taxon>
        <taxon>Actinomycetes</taxon>
        <taxon>Bifidobacteriales</taxon>
        <taxon>Bifidobacteriaceae</taxon>
        <taxon>Bifidobacterium</taxon>
    </lineage>
</organism>
<dbReference type="Proteomes" id="UP001373159">
    <property type="component" value="Unassembled WGS sequence"/>
</dbReference>
<evidence type="ECO:0000256" key="3">
    <source>
        <dbReference type="ARBA" id="ARBA00022759"/>
    </source>
</evidence>
<dbReference type="HAMAP" id="MF_00227">
    <property type="entry name" value="RNase_P"/>
    <property type="match status" value="1"/>
</dbReference>
<evidence type="ECO:0000256" key="5">
    <source>
        <dbReference type="ARBA" id="ARBA00022884"/>
    </source>
</evidence>
<gene>
    <name evidence="6 8" type="primary">rnpA</name>
    <name evidence="8" type="ORF">V8P97_00070</name>
</gene>
<evidence type="ECO:0000313" key="8">
    <source>
        <dbReference type="EMBL" id="MEK0305880.1"/>
    </source>
</evidence>
<proteinExistence type="inferred from homology"/>
<sequence>MERLRSHRDFTTVLRHRRKVSSRDLVVHYLIRDAARPVDTRSEGDGKRQVVRSSDTCRLGLAVSKAVGKAVTRNHVKRRFRQLARSHEGLLPDGCDLVIRAKPGAAKATYQSLDAQIGTLFHDISRKVNPDATLVGDPS</sequence>
<dbReference type="NCBIfam" id="TIGR00188">
    <property type="entry name" value="rnpA"/>
    <property type="match status" value="1"/>
</dbReference>
<comment type="catalytic activity">
    <reaction evidence="6">
        <text>Endonucleolytic cleavage of RNA, removing 5'-extranucleotides from tRNA precursor.</text>
        <dbReference type="EC" id="3.1.26.5"/>
    </reaction>
</comment>
<evidence type="ECO:0000313" key="9">
    <source>
        <dbReference type="Proteomes" id="UP001373159"/>
    </source>
</evidence>
<keyword evidence="4 6" id="KW-0378">Hydrolase</keyword>
<dbReference type="EMBL" id="JBANBB010000001">
    <property type="protein sequence ID" value="MEK0305880.1"/>
    <property type="molecule type" value="Genomic_DNA"/>
</dbReference>
<comment type="similarity">
    <text evidence="6">Belongs to the RnpA family.</text>
</comment>
<comment type="subunit">
    <text evidence="6">Consists of a catalytic RNA component (M1 or rnpB) and a protein subunit.</text>
</comment>
<dbReference type="PANTHER" id="PTHR33992:SF1">
    <property type="entry name" value="RIBONUCLEASE P PROTEIN COMPONENT"/>
    <property type="match status" value="1"/>
</dbReference>
<dbReference type="InterPro" id="IPR020568">
    <property type="entry name" value="Ribosomal_Su5_D2-typ_SF"/>
</dbReference>
<keyword evidence="9" id="KW-1185">Reference proteome</keyword>
<evidence type="ECO:0000256" key="1">
    <source>
        <dbReference type="ARBA" id="ARBA00022694"/>
    </source>
</evidence>
<dbReference type="InterPro" id="IPR014721">
    <property type="entry name" value="Ribsml_uS5_D2-typ_fold_subgr"/>
</dbReference>